<name>A0A024ULP7_9STRA</name>
<gene>
    <name evidence="2" type="ORF">H310_01747</name>
</gene>
<dbReference type="OrthoDB" id="58190at2759"/>
<evidence type="ECO:0000313" key="2">
    <source>
        <dbReference type="EMBL" id="ETW07105.1"/>
    </source>
</evidence>
<dbReference type="AlphaFoldDB" id="A0A024ULP7"/>
<feature type="compositionally biased region" description="Polar residues" evidence="1">
    <location>
        <begin position="40"/>
        <end position="49"/>
    </location>
</feature>
<dbReference type="VEuPathDB" id="FungiDB:H310_01747"/>
<accession>A0A024ULP7</accession>
<organism evidence="2">
    <name type="scientific">Aphanomyces invadans</name>
    <dbReference type="NCBI Taxonomy" id="157072"/>
    <lineage>
        <taxon>Eukaryota</taxon>
        <taxon>Sar</taxon>
        <taxon>Stramenopiles</taxon>
        <taxon>Oomycota</taxon>
        <taxon>Saprolegniomycetes</taxon>
        <taxon>Saprolegniales</taxon>
        <taxon>Verrucalvaceae</taxon>
        <taxon>Aphanomyces</taxon>
    </lineage>
</organism>
<sequence length="255" mass="29671">MMLQRRLTQAIARRALLRRPSQVTSARRTPIAPAGLPRSSFRTFSSTPEPTARPKTTFIQTLLEAFDDKERLMQWDEDGLFDPDMPQSKKVMMFLFFHRYFDPPPFDLRDFLDGAQVALDLVFHTMYSPDFMIAATNTDEDRTFKTEKLLESIMTRSCVDAIKKEFKAYHDDGYTDVELTKFDIHECSLHDVTISKDHKLLYVDVLYRTTEHLAMAKTNAVTTTEVRTSHCQLRFQTAMDNLDNPDWTIARVFDH</sequence>
<dbReference type="EMBL" id="KI913954">
    <property type="protein sequence ID" value="ETW07105.1"/>
    <property type="molecule type" value="Genomic_DNA"/>
</dbReference>
<reference evidence="2" key="1">
    <citation type="submission" date="2013-12" db="EMBL/GenBank/DDBJ databases">
        <title>The Genome Sequence of Aphanomyces invadans NJM9701.</title>
        <authorList>
            <consortium name="The Broad Institute Genomics Platform"/>
            <person name="Russ C."/>
            <person name="Tyler B."/>
            <person name="van West P."/>
            <person name="Dieguez-Uribeondo J."/>
            <person name="Young S.K."/>
            <person name="Zeng Q."/>
            <person name="Gargeya S."/>
            <person name="Fitzgerald M."/>
            <person name="Abouelleil A."/>
            <person name="Alvarado L."/>
            <person name="Chapman S.B."/>
            <person name="Gainer-Dewar J."/>
            <person name="Goldberg J."/>
            <person name="Griggs A."/>
            <person name="Gujja S."/>
            <person name="Hansen M."/>
            <person name="Howarth C."/>
            <person name="Imamovic A."/>
            <person name="Ireland A."/>
            <person name="Larimer J."/>
            <person name="McCowan C."/>
            <person name="Murphy C."/>
            <person name="Pearson M."/>
            <person name="Poon T.W."/>
            <person name="Priest M."/>
            <person name="Roberts A."/>
            <person name="Saif S."/>
            <person name="Shea T."/>
            <person name="Sykes S."/>
            <person name="Wortman J."/>
            <person name="Nusbaum C."/>
            <person name="Birren B."/>
        </authorList>
    </citation>
    <scope>NUCLEOTIDE SEQUENCE [LARGE SCALE GENOMIC DNA]</scope>
    <source>
        <strain evidence="2">NJM9701</strain>
    </source>
</reference>
<dbReference type="GeneID" id="20078797"/>
<proteinExistence type="predicted"/>
<evidence type="ECO:0008006" key="3">
    <source>
        <dbReference type="Google" id="ProtNLM"/>
    </source>
</evidence>
<feature type="region of interest" description="Disordered" evidence="1">
    <location>
        <begin position="22"/>
        <end position="52"/>
    </location>
</feature>
<protein>
    <recommendedName>
        <fullName evidence="3">Tim44-like domain-containing protein</fullName>
    </recommendedName>
</protein>
<dbReference type="RefSeq" id="XP_008863198.1">
    <property type="nucleotide sequence ID" value="XM_008864976.1"/>
</dbReference>
<evidence type="ECO:0000256" key="1">
    <source>
        <dbReference type="SAM" id="MobiDB-lite"/>
    </source>
</evidence>